<evidence type="ECO:0000256" key="3">
    <source>
        <dbReference type="ARBA" id="ARBA00023163"/>
    </source>
</evidence>
<dbReference type="Gene3D" id="1.10.10.10">
    <property type="entry name" value="Winged helix-like DNA-binding domain superfamily/Winged helix DNA-binding domain"/>
    <property type="match status" value="1"/>
</dbReference>
<comment type="caution">
    <text evidence="5">The sequence shown here is derived from an EMBL/GenBank/DDBJ whole genome shotgun (WGS) entry which is preliminary data.</text>
</comment>
<evidence type="ECO:0000259" key="4">
    <source>
        <dbReference type="PROSITE" id="PS50949"/>
    </source>
</evidence>
<dbReference type="InterPro" id="IPR036388">
    <property type="entry name" value="WH-like_DNA-bd_sf"/>
</dbReference>
<keyword evidence="3" id="KW-0804">Transcription</keyword>
<accession>A0ABP9AC45</accession>
<dbReference type="PROSITE" id="PS50949">
    <property type="entry name" value="HTH_GNTR"/>
    <property type="match status" value="1"/>
</dbReference>
<evidence type="ECO:0000256" key="2">
    <source>
        <dbReference type="ARBA" id="ARBA00023125"/>
    </source>
</evidence>
<keyword evidence="2" id="KW-0238">DNA-binding</keyword>
<feature type="domain" description="HTH gntR-type" evidence="4">
    <location>
        <begin position="11"/>
        <end position="78"/>
    </location>
</feature>
<dbReference type="Pfam" id="PF00392">
    <property type="entry name" value="GntR"/>
    <property type="match status" value="1"/>
</dbReference>
<keyword evidence="6" id="KW-1185">Reference proteome</keyword>
<dbReference type="PANTHER" id="PTHR43537">
    <property type="entry name" value="TRANSCRIPTIONAL REGULATOR, GNTR FAMILY"/>
    <property type="match status" value="1"/>
</dbReference>
<reference evidence="6" key="1">
    <citation type="journal article" date="2019" name="Int. J. Syst. Evol. Microbiol.">
        <title>The Global Catalogue of Microorganisms (GCM) 10K type strain sequencing project: providing services to taxonomists for standard genome sequencing and annotation.</title>
        <authorList>
            <consortium name="The Broad Institute Genomics Platform"/>
            <consortium name="The Broad Institute Genome Sequencing Center for Infectious Disease"/>
            <person name="Wu L."/>
            <person name="Ma J."/>
        </authorList>
    </citation>
    <scope>NUCLEOTIDE SEQUENCE [LARGE SCALE GENOMIC DNA]</scope>
    <source>
        <strain evidence="6">JCM 18537</strain>
    </source>
</reference>
<protein>
    <recommendedName>
        <fullName evidence="4">HTH gntR-type domain-containing protein</fullName>
    </recommendedName>
</protein>
<name>A0ABP9AC45_9MICO</name>
<dbReference type="InterPro" id="IPR000524">
    <property type="entry name" value="Tscrpt_reg_HTH_GntR"/>
</dbReference>
<evidence type="ECO:0000256" key="1">
    <source>
        <dbReference type="ARBA" id="ARBA00023015"/>
    </source>
</evidence>
<dbReference type="Proteomes" id="UP001501645">
    <property type="component" value="Unassembled WGS sequence"/>
</dbReference>
<dbReference type="EMBL" id="BAABKO010000004">
    <property type="protein sequence ID" value="GAA4778226.1"/>
    <property type="molecule type" value="Genomic_DNA"/>
</dbReference>
<sequence>MDRSTHVFALDVPQSDAFAHLRKAILTGAIGARSRIRDAEVAARLGVERSDVRRALASLERLGMVVRTRTRSFRVALDGDDELEVAAECLGIECGVAIRLGVPRMLDEERALASALCLEAAAACQAAPLSIALVYEAALAAFGHLVGAAANPYLRNSYEAACAALLQSTRGEHRLLNPPAFVAARFRELAAHLAAGDARAAEHAAGRLFRVEVGETVR</sequence>
<organism evidence="5 6">
    <name type="scientific">Microbacterium gilvum</name>
    <dbReference type="NCBI Taxonomy" id="1336204"/>
    <lineage>
        <taxon>Bacteria</taxon>
        <taxon>Bacillati</taxon>
        <taxon>Actinomycetota</taxon>
        <taxon>Actinomycetes</taxon>
        <taxon>Micrococcales</taxon>
        <taxon>Microbacteriaceae</taxon>
        <taxon>Microbacterium</taxon>
    </lineage>
</organism>
<dbReference type="RefSeq" id="WP_345439467.1">
    <property type="nucleotide sequence ID" value="NZ_BAABKO010000004.1"/>
</dbReference>
<keyword evidence="1" id="KW-0805">Transcription regulation</keyword>
<dbReference type="SMART" id="SM00345">
    <property type="entry name" value="HTH_GNTR"/>
    <property type="match status" value="1"/>
</dbReference>
<proteinExistence type="predicted"/>
<evidence type="ECO:0000313" key="5">
    <source>
        <dbReference type="EMBL" id="GAA4778226.1"/>
    </source>
</evidence>
<dbReference type="PANTHER" id="PTHR43537:SF5">
    <property type="entry name" value="UXU OPERON TRANSCRIPTIONAL REGULATOR"/>
    <property type="match status" value="1"/>
</dbReference>
<gene>
    <name evidence="5" type="ORF">GCM10023351_23940</name>
</gene>
<dbReference type="InterPro" id="IPR036390">
    <property type="entry name" value="WH_DNA-bd_sf"/>
</dbReference>
<evidence type="ECO:0000313" key="6">
    <source>
        <dbReference type="Proteomes" id="UP001501645"/>
    </source>
</evidence>
<dbReference type="SUPFAM" id="SSF46785">
    <property type="entry name" value="Winged helix' DNA-binding domain"/>
    <property type="match status" value="1"/>
</dbReference>